<dbReference type="Pfam" id="PF11992">
    <property type="entry name" value="TgpA_N"/>
    <property type="match status" value="1"/>
</dbReference>
<dbReference type="SUPFAM" id="SSF54001">
    <property type="entry name" value="Cysteine proteinases"/>
    <property type="match status" value="1"/>
</dbReference>
<dbReference type="Proteomes" id="UP000319263">
    <property type="component" value="Chromosome"/>
</dbReference>
<keyword evidence="2" id="KW-0812">Transmembrane</keyword>
<dbReference type="InterPro" id="IPR021878">
    <property type="entry name" value="TgpA_N"/>
</dbReference>
<dbReference type="SMART" id="SM00460">
    <property type="entry name" value="TGc"/>
    <property type="match status" value="1"/>
</dbReference>
<feature type="region of interest" description="Disordered" evidence="1">
    <location>
        <begin position="553"/>
        <end position="593"/>
    </location>
</feature>
<accession>A0A516Q2H3</accession>
<dbReference type="Gene3D" id="3.10.620.30">
    <property type="match status" value="1"/>
</dbReference>
<feature type="transmembrane region" description="Helical" evidence="2">
    <location>
        <begin position="31"/>
        <end position="48"/>
    </location>
</feature>
<feature type="transmembrane region" description="Helical" evidence="2">
    <location>
        <begin position="112"/>
        <end position="133"/>
    </location>
</feature>
<keyword evidence="2" id="KW-0472">Membrane</keyword>
<protein>
    <submittedName>
        <fullName evidence="4">Transglutaminase domain-containing protein</fullName>
    </submittedName>
</protein>
<feature type="transmembrane region" description="Helical" evidence="2">
    <location>
        <begin position="163"/>
        <end position="186"/>
    </location>
</feature>
<dbReference type="PANTHER" id="PTHR42736">
    <property type="entry name" value="PROTEIN-GLUTAMINE GAMMA-GLUTAMYLTRANSFERASE"/>
    <property type="match status" value="1"/>
</dbReference>
<feature type="compositionally biased region" description="Basic and acidic residues" evidence="1">
    <location>
        <begin position="574"/>
        <end position="584"/>
    </location>
</feature>
<dbReference type="Pfam" id="PF01841">
    <property type="entry name" value="Transglut_core"/>
    <property type="match status" value="1"/>
</dbReference>
<dbReference type="EMBL" id="CP041692">
    <property type="protein sequence ID" value="QDP97598.1"/>
    <property type="molecule type" value="Genomic_DNA"/>
</dbReference>
<feature type="region of interest" description="Disordered" evidence="1">
    <location>
        <begin position="305"/>
        <end position="324"/>
    </location>
</feature>
<dbReference type="RefSeq" id="WP_143987556.1">
    <property type="nucleotide sequence ID" value="NZ_CP041692.1"/>
</dbReference>
<organism evidence="4 5">
    <name type="scientific">Microlunatus elymi</name>
    <dbReference type="NCBI Taxonomy" id="2596828"/>
    <lineage>
        <taxon>Bacteria</taxon>
        <taxon>Bacillati</taxon>
        <taxon>Actinomycetota</taxon>
        <taxon>Actinomycetes</taxon>
        <taxon>Propionibacteriales</taxon>
        <taxon>Propionibacteriaceae</taxon>
        <taxon>Microlunatus</taxon>
    </lineage>
</organism>
<feature type="domain" description="Transglutaminase-like" evidence="3">
    <location>
        <begin position="470"/>
        <end position="539"/>
    </location>
</feature>
<dbReference type="PANTHER" id="PTHR42736:SF1">
    <property type="entry name" value="PROTEIN-GLUTAMINE GAMMA-GLUTAMYLTRANSFERASE"/>
    <property type="match status" value="1"/>
</dbReference>
<evidence type="ECO:0000256" key="2">
    <source>
        <dbReference type="SAM" id="Phobius"/>
    </source>
</evidence>
<dbReference type="InterPro" id="IPR002931">
    <property type="entry name" value="Transglutaminase-like"/>
</dbReference>
<keyword evidence="5" id="KW-1185">Reference proteome</keyword>
<sequence length="746" mass="79347">MRPTDRYAIAIAVSVVLASFTLSPLTADPSYLGASWLLILGICLIGALARRTPLGSPGTLVAQLLAITGYLFWLSGRAAEVAQLGFGRRIVELLASAGEHMRTEAAPMSANAGVSLLFIGSLGLITVITDLLVITAAKPALGLAPPLTVFLVPAIGLGTDIGVRAFLCIGVGYLAILIAEGMNTNARWTRGLSKDSAGGSMPEQTRAVVWRAAAYIAVPALALSLVAGSALPTLALSGWGFGEGNAGNGPLRLSDPTLDLKRNLTLPANRVVLTYRTNKPTGQYLRMASLPSFSDAGWRNAQTTIDQGNRLPQPPGLTAPTGKDRKTTITIKNLDSEYLPLPFAPRSFEAAGQWGYDPNSLVVIASDRDQDRTQATHDLTYTVDSRDIIPNPQTLAGIVTGDPPDANLTTAVPADLPNNIRQLARRITVGADSPAEKAAAIQAYLRNSDNFTYSTDPRPGSGYQALENFLFRDRHGYCEQFAASMAILARIVGIPSRVAVGFLPGTRNGDVWTVTARDSHAWPELYFSGYGWVRYEPTPSSVTGSAPAWSIAQSVPASQESAPATNSQVPSTEARPRNRAEEQAAHQSAGTTAQQPSFPWVKVLGFGGGGLLLLALLAAPATIRIGRRRARLGGGIADPADRIEAGWAEVRDTVRDLRRPWPKASPRAIAGQVSRHADDSAKEALAELAVLVERERYARTFTDAAAAAAVAPLVRSVRQGLLQDRSRRARAAITLLPRSVFRRGSS</sequence>
<dbReference type="KEGG" id="mik:FOE78_18260"/>
<dbReference type="InterPro" id="IPR052901">
    <property type="entry name" value="Bact_TGase-like"/>
</dbReference>
<feature type="transmembrane region" description="Helical" evidence="2">
    <location>
        <begin position="140"/>
        <end position="157"/>
    </location>
</feature>
<feature type="transmembrane region" description="Helical" evidence="2">
    <location>
        <begin position="603"/>
        <end position="623"/>
    </location>
</feature>
<dbReference type="OrthoDB" id="9804023at2"/>
<evidence type="ECO:0000256" key="1">
    <source>
        <dbReference type="SAM" id="MobiDB-lite"/>
    </source>
</evidence>
<evidence type="ECO:0000259" key="3">
    <source>
        <dbReference type="SMART" id="SM00460"/>
    </source>
</evidence>
<evidence type="ECO:0000313" key="4">
    <source>
        <dbReference type="EMBL" id="QDP97598.1"/>
    </source>
</evidence>
<feature type="transmembrane region" description="Helical" evidence="2">
    <location>
        <begin position="60"/>
        <end position="79"/>
    </location>
</feature>
<reference evidence="4 5" key="1">
    <citation type="submission" date="2019-07" db="EMBL/GenBank/DDBJ databases">
        <title>Microlunatus dokdonensis sp. nov. isolated from the rhizospheric soil of the wild plant Elymus tsukushiensis.</title>
        <authorList>
            <person name="Ghim S.-Y."/>
            <person name="Hwang Y.-J."/>
            <person name="Son J.-S."/>
            <person name="Shin J.-H."/>
        </authorList>
    </citation>
    <scope>NUCLEOTIDE SEQUENCE [LARGE SCALE GENOMIC DNA]</scope>
    <source>
        <strain evidence="4 5">KUDC0627</strain>
    </source>
</reference>
<proteinExistence type="predicted"/>
<feature type="transmembrane region" description="Helical" evidence="2">
    <location>
        <begin position="7"/>
        <end position="25"/>
    </location>
</feature>
<name>A0A516Q2H3_9ACTN</name>
<feature type="transmembrane region" description="Helical" evidence="2">
    <location>
        <begin position="207"/>
        <end position="227"/>
    </location>
</feature>
<gene>
    <name evidence="4" type="ORF">FOE78_18260</name>
</gene>
<keyword evidence="2" id="KW-1133">Transmembrane helix</keyword>
<feature type="compositionally biased region" description="Polar residues" evidence="1">
    <location>
        <begin position="553"/>
        <end position="571"/>
    </location>
</feature>
<evidence type="ECO:0000313" key="5">
    <source>
        <dbReference type="Proteomes" id="UP000319263"/>
    </source>
</evidence>
<dbReference type="InterPro" id="IPR038765">
    <property type="entry name" value="Papain-like_cys_pep_sf"/>
</dbReference>
<dbReference type="AlphaFoldDB" id="A0A516Q2H3"/>